<evidence type="ECO:0000313" key="2">
    <source>
        <dbReference type="Proteomes" id="UP000273982"/>
    </source>
</evidence>
<dbReference type="EMBL" id="CP034086">
    <property type="protein sequence ID" value="AZG76251.1"/>
    <property type="molecule type" value="Genomic_DNA"/>
</dbReference>
<reference evidence="1 2" key="1">
    <citation type="submission" date="2018-11" db="EMBL/GenBank/DDBJ databases">
        <title>Genome squencing of methanotrophic bacteria isolated from alkaline groundwater in Korea.</title>
        <authorList>
            <person name="Nguyen L.N."/>
        </authorList>
    </citation>
    <scope>NUCLEOTIDE SEQUENCE [LARGE SCALE GENOMIC DNA]</scope>
    <source>
        <strain evidence="1 2">GW6</strain>
    </source>
</reference>
<dbReference type="KEGG" id="mros:EHO51_05625"/>
<accession>A0A3G8M2W4</accession>
<organism evidence="1 2">
    <name type="scientific">Methylocystis rosea</name>
    <dbReference type="NCBI Taxonomy" id="173366"/>
    <lineage>
        <taxon>Bacteria</taxon>
        <taxon>Pseudomonadati</taxon>
        <taxon>Pseudomonadota</taxon>
        <taxon>Alphaproteobacteria</taxon>
        <taxon>Hyphomicrobiales</taxon>
        <taxon>Methylocystaceae</taxon>
        <taxon>Methylocystis</taxon>
    </lineage>
</organism>
<evidence type="ECO:0000313" key="1">
    <source>
        <dbReference type="EMBL" id="AZG76251.1"/>
    </source>
</evidence>
<name>A0A3G8M2W4_9HYPH</name>
<protein>
    <submittedName>
        <fullName evidence="1">(2Fe-2S) ferredoxin domain-containing protein</fullName>
    </submittedName>
</protein>
<dbReference type="Proteomes" id="UP000273982">
    <property type="component" value="Chromosome"/>
</dbReference>
<gene>
    <name evidence="1" type="ORF">EHO51_05625</name>
</gene>
<sequence length="116" mass="12561">MRATPNLSSAVNAPSVRLLVCVGPRCDAEGKGRRLLASVETSFAQAFSQELASGRLAFTTRDCLRLCTRDHVVRFEPSGDALSSPSLDDLLRLARAALAEQIPAPSRSYDEQEKLS</sequence>
<dbReference type="AlphaFoldDB" id="A0A3G8M2W4"/>
<proteinExistence type="predicted"/>